<dbReference type="FunFam" id="3.40.50.1000:FF:000036">
    <property type="entry name" value="HAD family hydrolase"/>
    <property type="match status" value="1"/>
</dbReference>
<evidence type="ECO:0000256" key="1">
    <source>
        <dbReference type="ARBA" id="ARBA00006171"/>
    </source>
</evidence>
<dbReference type="InterPro" id="IPR036412">
    <property type="entry name" value="HAD-like_sf"/>
</dbReference>
<sequence>MFKAVIFDMDGVLVDSELEHLVVETKLLKSIGIELEEGEHNKFVGTTANYKWSCIKEKYKIDKSIEELMKLNTDAYYDHITSNDVLKPIDGVTELVDNLSRNGFKLAVGSSSNMNAIETTLKAIKLEKYFEAVVSGQYVKLSKPEPDIFLYAADKLGVKPEECLVIEDSHNGVIAANKAGMKCLGYISEHSGNQDISTADLITDSFHKISIEDLKKLF</sequence>
<dbReference type="NCBIfam" id="TIGR01509">
    <property type="entry name" value="HAD-SF-IA-v3"/>
    <property type="match status" value="1"/>
</dbReference>
<evidence type="ECO:0000256" key="3">
    <source>
        <dbReference type="ARBA" id="ARBA00022801"/>
    </source>
</evidence>
<dbReference type="InterPro" id="IPR023198">
    <property type="entry name" value="PGP-like_dom2"/>
</dbReference>
<dbReference type="RefSeq" id="WP_084116365.1">
    <property type="nucleotide sequence ID" value="NZ_FWXH01000010.1"/>
</dbReference>
<organism evidence="4 5">
    <name type="scientific">Clostridium acidisoli DSM 12555</name>
    <dbReference type="NCBI Taxonomy" id="1121291"/>
    <lineage>
        <taxon>Bacteria</taxon>
        <taxon>Bacillati</taxon>
        <taxon>Bacillota</taxon>
        <taxon>Clostridia</taxon>
        <taxon>Eubacteriales</taxon>
        <taxon>Clostridiaceae</taxon>
        <taxon>Clostridium</taxon>
    </lineage>
</organism>
<dbReference type="SUPFAM" id="SSF56784">
    <property type="entry name" value="HAD-like"/>
    <property type="match status" value="1"/>
</dbReference>
<protein>
    <submittedName>
        <fullName evidence="4">Haloacid dehalogenase superfamily, subfamily IA, variant 3 with third motif having DD or ED/haloacid dehalogenase superfamily, subfamily IA, variant 1 with third motif having Dx(3-4)D or Dx(3-4)E</fullName>
    </submittedName>
</protein>
<dbReference type="CDD" id="cd16423">
    <property type="entry name" value="HAD_BPGM-like"/>
    <property type="match status" value="1"/>
</dbReference>
<comment type="similarity">
    <text evidence="1">Belongs to the HAD-like hydrolase superfamily. CbbY/CbbZ/Gph/YieH family.</text>
</comment>
<dbReference type="InterPro" id="IPR023214">
    <property type="entry name" value="HAD_sf"/>
</dbReference>
<dbReference type="PANTHER" id="PTHR18901:SF38">
    <property type="entry name" value="PSEUDOURIDINE-5'-PHOSPHATASE"/>
    <property type="match status" value="1"/>
</dbReference>
<evidence type="ECO:0000313" key="4">
    <source>
        <dbReference type="EMBL" id="SMC25691.1"/>
    </source>
</evidence>
<accession>A0A1W1XQ99</accession>
<dbReference type="GO" id="GO:0016787">
    <property type="term" value="F:hydrolase activity"/>
    <property type="evidence" value="ECO:0007669"/>
    <property type="project" value="UniProtKB-KW"/>
</dbReference>
<dbReference type="Proteomes" id="UP000192468">
    <property type="component" value="Unassembled WGS sequence"/>
</dbReference>
<dbReference type="EMBL" id="FWXH01000010">
    <property type="protein sequence ID" value="SMC25691.1"/>
    <property type="molecule type" value="Genomic_DNA"/>
</dbReference>
<dbReference type="InterPro" id="IPR041492">
    <property type="entry name" value="HAD_2"/>
</dbReference>
<dbReference type="Pfam" id="PF13419">
    <property type="entry name" value="HAD_2"/>
    <property type="match status" value="1"/>
</dbReference>
<dbReference type="GO" id="GO:0046872">
    <property type="term" value="F:metal ion binding"/>
    <property type="evidence" value="ECO:0007669"/>
    <property type="project" value="UniProtKB-KW"/>
</dbReference>
<keyword evidence="3" id="KW-0378">Hydrolase</keyword>
<dbReference type="SFLD" id="SFLDS00003">
    <property type="entry name" value="Haloacid_Dehalogenase"/>
    <property type="match status" value="1"/>
</dbReference>
<keyword evidence="2" id="KW-0479">Metal-binding</keyword>
<dbReference type="STRING" id="1121291.SAMN02745134_02538"/>
<reference evidence="4 5" key="1">
    <citation type="submission" date="2017-04" db="EMBL/GenBank/DDBJ databases">
        <authorList>
            <person name="Afonso C.L."/>
            <person name="Miller P.J."/>
            <person name="Scott M.A."/>
            <person name="Spackman E."/>
            <person name="Goraichik I."/>
            <person name="Dimitrov K.M."/>
            <person name="Suarez D.L."/>
            <person name="Swayne D.E."/>
        </authorList>
    </citation>
    <scope>NUCLEOTIDE SEQUENCE [LARGE SCALE GENOMIC DNA]</scope>
    <source>
        <strain evidence="4 5">DSM 12555</strain>
    </source>
</reference>
<dbReference type="SFLD" id="SFLDG01129">
    <property type="entry name" value="C1.5:_HAD__Beta-PGM__Phosphata"/>
    <property type="match status" value="1"/>
</dbReference>
<evidence type="ECO:0000313" key="5">
    <source>
        <dbReference type="Proteomes" id="UP000192468"/>
    </source>
</evidence>
<dbReference type="PANTHER" id="PTHR18901">
    <property type="entry name" value="2-DEOXYGLUCOSE-6-PHOSPHATE PHOSPHATASE 2"/>
    <property type="match status" value="1"/>
</dbReference>
<dbReference type="PRINTS" id="PR00413">
    <property type="entry name" value="HADHALOGNASE"/>
</dbReference>
<keyword evidence="5" id="KW-1185">Reference proteome</keyword>
<dbReference type="OrthoDB" id="9797743at2"/>
<dbReference type="NCBIfam" id="TIGR01549">
    <property type="entry name" value="HAD-SF-IA-v1"/>
    <property type="match status" value="1"/>
</dbReference>
<dbReference type="Gene3D" id="3.40.50.1000">
    <property type="entry name" value="HAD superfamily/HAD-like"/>
    <property type="match status" value="1"/>
</dbReference>
<dbReference type="SFLD" id="SFLDG01135">
    <property type="entry name" value="C1.5.6:_HAD__Beta-PGM__Phospha"/>
    <property type="match status" value="1"/>
</dbReference>
<proteinExistence type="inferred from homology"/>
<dbReference type="Gene3D" id="1.10.150.240">
    <property type="entry name" value="Putative phosphatase, domain 2"/>
    <property type="match status" value="1"/>
</dbReference>
<gene>
    <name evidence="4" type="ORF">SAMN02745134_02538</name>
</gene>
<name>A0A1W1XQ99_9CLOT</name>
<evidence type="ECO:0000256" key="2">
    <source>
        <dbReference type="ARBA" id="ARBA00022723"/>
    </source>
</evidence>
<dbReference type="InterPro" id="IPR006439">
    <property type="entry name" value="HAD-SF_hydro_IA"/>
</dbReference>
<dbReference type="AlphaFoldDB" id="A0A1W1XQ99"/>